<dbReference type="InterPro" id="IPR003808">
    <property type="entry name" value="Fe-S_metab-assoc_dom"/>
</dbReference>
<gene>
    <name evidence="4" type="primary">LOC101493037</name>
</gene>
<dbReference type="Gene3D" id="6.10.140.1620">
    <property type="match status" value="1"/>
</dbReference>
<feature type="domain" description="Fe-S metabolism associated" evidence="2">
    <location>
        <begin position="80"/>
        <end position="199"/>
    </location>
</feature>
<dbReference type="PANTHER" id="PTHR46230:SF3">
    <property type="entry name" value="SUFE-LIKE PROTEIN 1, CHLOROPLASTIC_MITOCHONDRIAL"/>
    <property type="match status" value="1"/>
</dbReference>
<dbReference type="AlphaFoldDB" id="A0A3Q7YGW4"/>
<keyword evidence="1" id="KW-0812">Transmembrane</keyword>
<dbReference type="SUPFAM" id="SSF82649">
    <property type="entry name" value="SufE/NifU"/>
    <property type="match status" value="1"/>
</dbReference>
<reference evidence="4" key="2">
    <citation type="submission" date="2025-08" db="UniProtKB">
        <authorList>
            <consortium name="RefSeq"/>
        </authorList>
    </citation>
    <scope>IDENTIFICATION</scope>
    <source>
        <tissue evidence="4">Etiolated seedlings</tissue>
    </source>
</reference>
<protein>
    <submittedName>
        <fullName evidence="4">Uncharacterized protein LOC101493037</fullName>
    </submittedName>
</protein>
<evidence type="ECO:0000256" key="1">
    <source>
        <dbReference type="SAM" id="Phobius"/>
    </source>
</evidence>
<dbReference type="PANTHER" id="PTHR46230">
    <property type="match status" value="1"/>
</dbReference>
<dbReference type="GO" id="GO:0009507">
    <property type="term" value="C:chloroplast"/>
    <property type="evidence" value="ECO:0007669"/>
    <property type="project" value="TreeGrafter"/>
</dbReference>
<keyword evidence="1" id="KW-0472">Membrane</keyword>
<dbReference type="RefSeq" id="XP_027192945.1">
    <property type="nucleotide sequence ID" value="XM_027337144.1"/>
</dbReference>
<dbReference type="Pfam" id="PF02657">
    <property type="entry name" value="SufE"/>
    <property type="match status" value="1"/>
</dbReference>
<dbReference type="GO" id="GO:0016226">
    <property type="term" value="P:iron-sulfur cluster assembly"/>
    <property type="evidence" value="ECO:0007669"/>
    <property type="project" value="TreeGrafter"/>
</dbReference>
<dbReference type="OrthoDB" id="5971719at2759"/>
<accession>A0A3Q7YGW4</accession>
<evidence type="ECO:0000259" key="2">
    <source>
        <dbReference type="Pfam" id="PF02657"/>
    </source>
</evidence>
<name>A0A3Q7YGW4_CICAR</name>
<keyword evidence="3" id="KW-1185">Reference proteome</keyword>
<dbReference type="STRING" id="3827.A0A3Q7YGW4"/>
<keyword evidence="1" id="KW-1133">Transmembrane helix</keyword>
<proteinExistence type="predicted"/>
<organism evidence="3 4">
    <name type="scientific">Cicer arietinum</name>
    <name type="common">Chickpea</name>
    <name type="synonym">Garbanzo</name>
    <dbReference type="NCBI Taxonomy" id="3827"/>
    <lineage>
        <taxon>Eukaryota</taxon>
        <taxon>Viridiplantae</taxon>
        <taxon>Streptophyta</taxon>
        <taxon>Embryophyta</taxon>
        <taxon>Tracheophyta</taxon>
        <taxon>Spermatophyta</taxon>
        <taxon>Magnoliopsida</taxon>
        <taxon>eudicotyledons</taxon>
        <taxon>Gunneridae</taxon>
        <taxon>Pentapetalae</taxon>
        <taxon>rosids</taxon>
        <taxon>fabids</taxon>
        <taxon>Fabales</taxon>
        <taxon>Fabaceae</taxon>
        <taxon>Papilionoideae</taxon>
        <taxon>50 kb inversion clade</taxon>
        <taxon>NPAAA clade</taxon>
        <taxon>Hologalegina</taxon>
        <taxon>IRL clade</taxon>
        <taxon>Cicereae</taxon>
        <taxon>Cicer</taxon>
    </lineage>
</organism>
<feature type="transmembrane region" description="Helical" evidence="1">
    <location>
        <begin position="280"/>
        <end position="301"/>
    </location>
</feature>
<dbReference type="Proteomes" id="UP000087171">
    <property type="component" value="Chromosome Ca1"/>
</dbReference>
<reference evidence="3" key="1">
    <citation type="journal article" date="2013" name="Nat. Biotechnol.">
        <title>Draft genome sequence of chickpea (Cicer arietinum) provides a resource for trait improvement.</title>
        <authorList>
            <person name="Varshney R.K."/>
            <person name="Song C."/>
            <person name="Saxena R.K."/>
            <person name="Azam S."/>
            <person name="Yu S."/>
            <person name="Sharpe A.G."/>
            <person name="Cannon S."/>
            <person name="Baek J."/>
            <person name="Rosen B.D."/>
            <person name="Tar'an B."/>
            <person name="Millan T."/>
            <person name="Zhang X."/>
            <person name="Ramsay L.D."/>
            <person name="Iwata A."/>
            <person name="Wang Y."/>
            <person name="Nelson W."/>
            <person name="Farmer A.D."/>
            <person name="Gaur P.M."/>
            <person name="Soderlund C."/>
            <person name="Penmetsa R.V."/>
            <person name="Xu C."/>
            <person name="Bharti A.K."/>
            <person name="He W."/>
            <person name="Winter P."/>
            <person name="Zhao S."/>
            <person name="Hane J.K."/>
            <person name="Carrasquilla-Garcia N."/>
            <person name="Condie J.A."/>
            <person name="Upadhyaya H.D."/>
            <person name="Luo M.C."/>
            <person name="Thudi M."/>
            <person name="Gowda C.L."/>
            <person name="Singh N.P."/>
            <person name="Lichtenzveig J."/>
            <person name="Gali K.K."/>
            <person name="Rubio J."/>
            <person name="Nadarajan N."/>
            <person name="Dolezel J."/>
            <person name="Bansal K.C."/>
            <person name="Xu X."/>
            <person name="Edwards D."/>
            <person name="Zhang G."/>
            <person name="Kahl G."/>
            <person name="Gil J."/>
            <person name="Singh K.B."/>
            <person name="Datta S.K."/>
            <person name="Jackson S.A."/>
            <person name="Wang J."/>
            <person name="Cook D.R."/>
        </authorList>
    </citation>
    <scope>NUCLEOTIDE SEQUENCE [LARGE SCALE GENOMIC DNA]</scope>
    <source>
        <strain evidence="3">cv. CDC Frontier</strain>
    </source>
</reference>
<evidence type="ECO:0000313" key="4">
    <source>
        <dbReference type="RefSeq" id="XP_027192945.1"/>
    </source>
</evidence>
<dbReference type="PaxDb" id="3827-XP_004488722.1"/>
<evidence type="ECO:0000313" key="3">
    <source>
        <dbReference type="Proteomes" id="UP000087171"/>
    </source>
</evidence>
<dbReference type="Gene3D" id="3.90.1010.10">
    <property type="match status" value="1"/>
</dbReference>
<sequence>MSTTNSLSSSSFRLFTSKFPLSFFNKNTSPFVITPKNILFSFKPITFQSLPTKPLPSSSSSSTSLQPIEELPPKLQEIVNLFQSVQEPKSKYEQLLFYGKNLKPLEPQFKTKDNKVEGCVSQVWVRAYLDSDKNVVYEADSDSVLTKGLAALLVQGFSGRPVNEIIRVTPDFVVLLGLKQSLTPSRNNGFLNMLKLMQKKALLLYVEDEKKVLILMMRMLNWEGEGRGLRRSLKRSFFLLNWKLKMCLINMLDMLVLEGVMVRHISMFKLFLKSLKGRVWLRGIGLFIICFKMSWILDFMLCRLSLRRLLKFNAKEERVLDNLKDYAVRALVNAVDHLGTVAYKLTDLLEQHTLDVSTMDLKVSTINQKLLTCQIYTHKEGLRQQQLLAFIPRHHKHYILPNSVNKKVHFSPHIQIDAKQNSFQTRTRFQSSGAPPAKTLSWHLASETKSTLKGTPHASPNIENPKFSAKASGFFHLLDNEESTWMKSSPAQIHLTNGVPTSRISQVYIEKLRWGMTGHVPIAYASHKIKELSTEIFNSGYNVTK</sequence>